<name>A0A565AV16_9BRAS</name>
<feature type="region of interest" description="Disordered" evidence="1">
    <location>
        <begin position="1"/>
        <end position="35"/>
    </location>
</feature>
<evidence type="ECO:0000256" key="1">
    <source>
        <dbReference type="SAM" id="MobiDB-lite"/>
    </source>
</evidence>
<feature type="region of interest" description="Disordered" evidence="1">
    <location>
        <begin position="343"/>
        <end position="394"/>
    </location>
</feature>
<protein>
    <recommendedName>
        <fullName evidence="2">Arabidopsis retrotransposon Orf1 C-terminal domain-containing protein</fullName>
    </recommendedName>
</protein>
<feature type="domain" description="Arabidopsis retrotransposon Orf1 C-terminal" evidence="2">
    <location>
        <begin position="24"/>
        <end position="90"/>
    </location>
</feature>
<dbReference type="AlphaFoldDB" id="A0A565AV16"/>
<reference evidence="3" key="1">
    <citation type="submission" date="2019-07" db="EMBL/GenBank/DDBJ databases">
        <authorList>
            <person name="Dittberner H."/>
        </authorList>
    </citation>
    <scope>NUCLEOTIDE SEQUENCE [LARGE SCALE GENOMIC DNA]</scope>
</reference>
<feature type="domain" description="Arabidopsis retrotransposon Orf1 C-terminal" evidence="2">
    <location>
        <begin position="115"/>
        <end position="293"/>
    </location>
</feature>
<dbReference type="Pfam" id="PF03078">
    <property type="entry name" value="ATHILA"/>
    <property type="match status" value="2"/>
</dbReference>
<accession>A0A565AV16</accession>
<evidence type="ECO:0000313" key="4">
    <source>
        <dbReference type="Proteomes" id="UP000489600"/>
    </source>
</evidence>
<dbReference type="OrthoDB" id="1135390at2759"/>
<dbReference type="Proteomes" id="UP000489600">
    <property type="component" value="Unassembled WGS sequence"/>
</dbReference>
<dbReference type="EMBL" id="CABITT030000001">
    <property type="protein sequence ID" value="VVA92940.1"/>
    <property type="molecule type" value="Genomic_DNA"/>
</dbReference>
<comment type="caution">
    <text evidence="3">The sequence shown here is derived from an EMBL/GenBank/DDBJ whole genome shotgun (WGS) entry which is preliminary data.</text>
</comment>
<evidence type="ECO:0000259" key="2">
    <source>
        <dbReference type="Pfam" id="PF03078"/>
    </source>
</evidence>
<feature type="compositionally biased region" description="Basic residues" evidence="1">
    <location>
        <begin position="25"/>
        <end position="35"/>
    </location>
</feature>
<keyword evidence="4" id="KW-1185">Reference proteome</keyword>
<dbReference type="InterPro" id="IPR004312">
    <property type="entry name" value="ATHILA_Orf1_C"/>
</dbReference>
<evidence type="ECO:0000313" key="3">
    <source>
        <dbReference type="EMBL" id="VVA92940.1"/>
    </source>
</evidence>
<organism evidence="3 4">
    <name type="scientific">Arabis nemorensis</name>
    <dbReference type="NCBI Taxonomy" id="586526"/>
    <lineage>
        <taxon>Eukaryota</taxon>
        <taxon>Viridiplantae</taxon>
        <taxon>Streptophyta</taxon>
        <taxon>Embryophyta</taxon>
        <taxon>Tracheophyta</taxon>
        <taxon>Spermatophyta</taxon>
        <taxon>Magnoliopsida</taxon>
        <taxon>eudicotyledons</taxon>
        <taxon>Gunneridae</taxon>
        <taxon>Pentapetalae</taxon>
        <taxon>rosids</taxon>
        <taxon>malvids</taxon>
        <taxon>Brassicales</taxon>
        <taxon>Brassicaceae</taxon>
        <taxon>Arabideae</taxon>
        <taxon>Arabis</taxon>
    </lineage>
</organism>
<gene>
    <name evidence="3" type="ORF">ANE_LOCUS3385</name>
</gene>
<proteinExistence type="predicted"/>
<sequence length="394" mass="44483">MKVRKNNLERSLPLKKNDDGASSSNKKRKSKKVVPKAKVTVSPYTAYLKALQKCEMVPTKYVDKKLLAQLGILDDVEAIMNNMGLTTFFTNHKVWALKASNAAKESSEIHHTPPMLNVGGIVTPILEYCKIKLGTPLEGSSRIDACHLSNTDYLSGGVLGKFAYRFYQGPIILPNTTITSILVRDNIIFNPLIELLYEQSMELPLITLKPNKRRKTRKAQVNEDCSPPPLSIYGSKRYHLPPLDVPLHSTVERHSYRSVHLLQRWCKWQDRTIYKLCKSVKGLKRQVKELTSQVNVLTKKLHGSSYRSREALVLDSDEENELAPMETEETIQALQRNFISGESSSFDIPMEPIRPSSYERRPTNKRVSSPTPTPSPSSSNPSLQVSDSKESETF</sequence>